<dbReference type="AlphaFoldDB" id="A0A0G2AAK9"/>
<keyword evidence="1" id="KW-1133">Transmembrane helix</keyword>
<evidence type="ECO:0000313" key="3">
    <source>
        <dbReference type="Proteomes" id="UP000034445"/>
    </source>
</evidence>
<evidence type="ECO:0000313" key="2">
    <source>
        <dbReference type="EMBL" id="KKW29414.1"/>
    </source>
</evidence>
<feature type="transmembrane region" description="Helical" evidence="1">
    <location>
        <begin position="45"/>
        <end position="62"/>
    </location>
</feature>
<protein>
    <recommendedName>
        <fullName evidence="4">DUF5673 domain-containing protein</fullName>
    </recommendedName>
</protein>
<evidence type="ECO:0008006" key="4">
    <source>
        <dbReference type="Google" id="ProtNLM"/>
    </source>
</evidence>
<organism evidence="2 3">
    <name type="scientific">Candidatus Kaiserbacteria bacterium GW2011_GWC2_52_8b</name>
    <dbReference type="NCBI Taxonomy" id="1618676"/>
    <lineage>
        <taxon>Bacteria</taxon>
        <taxon>Candidatus Kaiseribacteriota</taxon>
    </lineage>
</organism>
<comment type="caution">
    <text evidence="2">The sequence shown here is derived from an EMBL/GenBank/DDBJ whole genome shotgun (WGS) entry which is preliminary data.</text>
</comment>
<evidence type="ECO:0000256" key="1">
    <source>
        <dbReference type="SAM" id="Phobius"/>
    </source>
</evidence>
<proteinExistence type="predicted"/>
<gene>
    <name evidence="2" type="ORF">UY74_C0076G0002</name>
</gene>
<sequence>MPPTSTNIRWQAYEHEHFERGKDWFLALGIAAVCIAAISVLFDNILFAVLILLAASTLALLAKTPQNITEFELSDRGIKVNGTMHRFEEIISFWVEDHDADPPILLIDTIKWLSPNLVIPLPPEHVDSKSVREFLVERTEEVPMKETYAHKILEFFGL</sequence>
<reference evidence="2 3" key="1">
    <citation type="journal article" date="2015" name="Nature">
        <title>rRNA introns, odd ribosomes, and small enigmatic genomes across a large radiation of phyla.</title>
        <authorList>
            <person name="Brown C.T."/>
            <person name="Hug L.A."/>
            <person name="Thomas B.C."/>
            <person name="Sharon I."/>
            <person name="Castelle C.J."/>
            <person name="Singh A."/>
            <person name="Wilkins M.J."/>
            <person name="Williams K.H."/>
            <person name="Banfield J.F."/>
        </authorList>
    </citation>
    <scope>NUCLEOTIDE SEQUENCE [LARGE SCALE GENOMIC DNA]</scope>
</reference>
<dbReference type="Proteomes" id="UP000034445">
    <property type="component" value="Unassembled WGS sequence"/>
</dbReference>
<keyword evidence="1" id="KW-0812">Transmembrane</keyword>
<accession>A0A0G2AAK9</accession>
<feature type="transmembrane region" description="Helical" evidence="1">
    <location>
        <begin position="21"/>
        <end position="39"/>
    </location>
</feature>
<keyword evidence="1" id="KW-0472">Membrane</keyword>
<name>A0A0G2AAK9_9BACT</name>
<dbReference type="EMBL" id="LCRF01000076">
    <property type="protein sequence ID" value="KKW29414.1"/>
    <property type="molecule type" value="Genomic_DNA"/>
</dbReference>